<sequence length="126" mass="15449">MEKEDFYFMLRTLYENCDGRENKIDRELIKMYIYDFKPFDENFLVLQPSEPIGESRYLQMAPSRKNEELEVETRIYFSNSDDEFKHYRKSFGFSENEFNEIYTIFCSYLDKKVPDLKSWNDVTEEF</sequence>
<keyword evidence="2" id="KW-1185">Reference proteome</keyword>
<proteinExistence type="predicted"/>
<gene>
    <name evidence="1" type="ORF">J2Z43_000610</name>
</gene>
<comment type="caution">
    <text evidence="1">The sequence shown here is derived from an EMBL/GenBank/DDBJ whole genome shotgun (WGS) entry which is preliminary data.</text>
</comment>
<organism evidence="1 2">
    <name type="scientific">Metaclostridioides mangenotii</name>
    <dbReference type="NCBI Taxonomy" id="1540"/>
    <lineage>
        <taxon>Bacteria</taxon>
        <taxon>Bacillati</taxon>
        <taxon>Bacillota</taxon>
        <taxon>Clostridia</taxon>
        <taxon>Peptostreptococcales</taxon>
        <taxon>Peptostreptococcaceae</taxon>
        <taxon>Metaclostridioides</taxon>
    </lineage>
</organism>
<accession>A0ABS4E8E5</accession>
<evidence type="ECO:0000313" key="1">
    <source>
        <dbReference type="EMBL" id="MBP1854220.1"/>
    </source>
</evidence>
<name>A0ABS4E8E5_9FIRM</name>
<reference evidence="1 2" key="1">
    <citation type="submission" date="2021-03" db="EMBL/GenBank/DDBJ databases">
        <title>Genomic Encyclopedia of Type Strains, Phase IV (KMG-IV): sequencing the most valuable type-strain genomes for metagenomic binning, comparative biology and taxonomic classification.</title>
        <authorList>
            <person name="Goeker M."/>
        </authorList>
    </citation>
    <scope>NUCLEOTIDE SEQUENCE [LARGE SCALE GENOMIC DNA]</scope>
    <source>
        <strain evidence="1 2">DSM 1289</strain>
    </source>
</reference>
<dbReference type="EMBL" id="JAGGJX010000001">
    <property type="protein sequence ID" value="MBP1854220.1"/>
    <property type="molecule type" value="Genomic_DNA"/>
</dbReference>
<dbReference type="Proteomes" id="UP000767291">
    <property type="component" value="Unassembled WGS sequence"/>
</dbReference>
<dbReference type="RefSeq" id="WP_209455773.1">
    <property type="nucleotide sequence ID" value="NZ_BAAACS010000017.1"/>
</dbReference>
<evidence type="ECO:0000313" key="2">
    <source>
        <dbReference type="Proteomes" id="UP000767291"/>
    </source>
</evidence>
<protein>
    <submittedName>
        <fullName evidence="1">Uncharacterized protein</fullName>
    </submittedName>
</protein>